<dbReference type="GO" id="GO:0000981">
    <property type="term" value="F:DNA-binding transcription factor activity, RNA polymerase II-specific"/>
    <property type="evidence" value="ECO:0007669"/>
    <property type="project" value="InterPro"/>
</dbReference>
<dbReference type="EMBL" id="CAJVOS010000082">
    <property type="protein sequence ID" value="CAG8260898.1"/>
    <property type="molecule type" value="Genomic_DNA"/>
</dbReference>
<dbReference type="AlphaFoldDB" id="A0A9W4IDH4"/>
<evidence type="ECO:0000256" key="3">
    <source>
        <dbReference type="ARBA" id="ARBA00022737"/>
    </source>
</evidence>
<reference evidence="8" key="1">
    <citation type="submission" date="2021-07" db="EMBL/GenBank/DDBJ databases">
        <authorList>
            <person name="Branca A.L. A."/>
        </authorList>
    </citation>
    <scope>NUCLEOTIDE SEQUENCE</scope>
</reference>
<dbReference type="GO" id="GO:0000978">
    <property type="term" value="F:RNA polymerase II cis-regulatory region sequence-specific DNA binding"/>
    <property type="evidence" value="ECO:0007669"/>
    <property type="project" value="InterPro"/>
</dbReference>
<accession>A0A9W4IDH4</accession>
<evidence type="ECO:0000259" key="7">
    <source>
        <dbReference type="Pfam" id="PF04082"/>
    </source>
</evidence>
<gene>
    <name evidence="8" type="ORF">POLS_LOCUS8999</name>
</gene>
<dbReference type="InterPro" id="IPR007219">
    <property type="entry name" value="XnlR_reg_dom"/>
</dbReference>
<evidence type="ECO:0000256" key="1">
    <source>
        <dbReference type="ARBA" id="ARBA00004123"/>
    </source>
</evidence>
<dbReference type="PANTHER" id="PTHR40626">
    <property type="entry name" value="MIP31509P"/>
    <property type="match status" value="1"/>
</dbReference>
<name>A0A9W4IDH4_PENOL</name>
<organism evidence="8 9">
    <name type="scientific">Penicillium olsonii</name>
    <dbReference type="NCBI Taxonomy" id="99116"/>
    <lineage>
        <taxon>Eukaryota</taxon>
        <taxon>Fungi</taxon>
        <taxon>Dikarya</taxon>
        <taxon>Ascomycota</taxon>
        <taxon>Pezizomycotina</taxon>
        <taxon>Eurotiomycetes</taxon>
        <taxon>Eurotiomycetidae</taxon>
        <taxon>Eurotiales</taxon>
        <taxon>Aspergillaceae</taxon>
        <taxon>Penicillium</taxon>
    </lineage>
</organism>
<dbReference type="OrthoDB" id="654211at2759"/>
<dbReference type="Proteomes" id="UP001153618">
    <property type="component" value="Unassembled WGS sequence"/>
</dbReference>
<dbReference type="PANTHER" id="PTHR40626:SF10">
    <property type="entry name" value="C2H2-TYPE DOMAIN-CONTAINING PROTEIN"/>
    <property type="match status" value="1"/>
</dbReference>
<evidence type="ECO:0000256" key="6">
    <source>
        <dbReference type="ARBA" id="ARBA00023242"/>
    </source>
</evidence>
<dbReference type="GO" id="GO:0006351">
    <property type="term" value="P:DNA-templated transcription"/>
    <property type="evidence" value="ECO:0007669"/>
    <property type="project" value="InterPro"/>
</dbReference>
<dbReference type="GO" id="GO:0000785">
    <property type="term" value="C:chromatin"/>
    <property type="evidence" value="ECO:0007669"/>
    <property type="project" value="TreeGrafter"/>
</dbReference>
<keyword evidence="9" id="KW-1185">Reference proteome</keyword>
<keyword evidence="2" id="KW-0479">Metal-binding</keyword>
<comment type="caution">
    <text evidence="8">The sequence shown here is derived from an EMBL/GenBank/DDBJ whole genome shotgun (WGS) entry which is preliminary data.</text>
</comment>
<comment type="subcellular location">
    <subcellularLocation>
        <location evidence="1">Nucleus</location>
    </subcellularLocation>
</comment>
<keyword evidence="4" id="KW-0863">Zinc-finger</keyword>
<feature type="domain" description="Xylanolytic transcriptional activator regulatory" evidence="7">
    <location>
        <begin position="67"/>
        <end position="343"/>
    </location>
</feature>
<evidence type="ECO:0000256" key="2">
    <source>
        <dbReference type="ARBA" id="ARBA00022723"/>
    </source>
</evidence>
<evidence type="ECO:0000313" key="9">
    <source>
        <dbReference type="Proteomes" id="UP001153618"/>
    </source>
</evidence>
<sequence>MSTLPRCSVRQVSDNVHLVTQLVPQCANPKVTTADRSRLLFSLGRVDKSFPHPELPTTNALTRYISGYFTGFYPQIPFTHGPTFKLASCSPELCLAMMALGAIDRFEFTSAIKLFHLSKALLFEGKEQRAHSGMQKETESPNEKRTSQIRLIDEVRCLLCLSQFASWQSDPSIRNEACFLQSVLGQSLRLSGLEESAEVQETLDWEEWAEKESERRTKLFAFCSLGVQSIAYDMPPLIWCDEINLRLPCSCPEWTAPDSTTWGLLRETATYQQGRFRDTLSQLITGTKSPDHVFATPSPVGNYVLMHGLIHKILWTRRSISDDISRTTSKDFQSTLESALRRWTLLWQQTPESNLEPLDPNGPLPFTSSALLSLAYIRNCSEVFQTKNIFTWAPTEIARLLQTSMQVDRKESSLLAAYHATHLLNTLVGLGVQYFKHNQAVLWSVEAALCGLDCSIFLEKWLRKAQDTMHDYPLSDHEIRLVSWIQDVVYEGLSSTDDDSFSGSARPALLPDQIITVWSHIMQGNSPFPFIKLIGQVLVEYKRLSTRQ</sequence>
<evidence type="ECO:0000256" key="5">
    <source>
        <dbReference type="ARBA" id="ARBA00022833"/>
    </source>
</evidence>
<protein>
    <recommendedName>
        <fullName evidence="7">Xylanolytic transcriptional activator regulatory domain-containing protein</fullName>
    </recommendedName>
</protein>
<dbReference type="GO" id="GO:0008270">
    <property type="term" value="F:zinc ion binding"/>
    <property type="evidence" value="ECO:0007669"/>
    <property type="project" value="UniProtKB-KW"/>
</dbReference>
<keyword evidence="3" id="KW-0677">Repeat</keyword>
<keyword evidence="5" id="KW-0862">Zinc</keyword>
<dbReference type="InterPro" id="IPR051059">
    <property type="entry name" value="VerF-like"/>
</dbReference>
<evidence type="ECO:0000256" key="4">
    <source>
        <dbReference type="ARBA" id="ARBA00022771"/>
    </source>
</evidence>
<dbReference type="CDD" id="cd12148">
    <property type="entry name" value="fungal_TF_MHR"/>
    <property type="match status" value="1"/>
</dbReference>
<proteinExistence type="predicted"/>
<dbReference type="GO" id="GO:0005634">
    <property type="term" value="C:nucleus"/>
    <property type="evidence" value="ECO:0007669"/>
    <property type="project" value="UniProtKB-SubCell"/>
</dbReference>
<evidence type="ECO:0000313" key="8">
    <source>
        <dbReference type="EMBL" id="CAG8260898.1"/>
    </source>
</evidence>
<dbReference type="Pfam" id="PF04082">
    <property type="entry name" value="Fungal_trans"/>
    <property type="match status" value="1"/>
</dbReference>
<keyword evidence="6" id="KW-0539">Nucleus</keyword>